<feature type="transmembrane region" description="Helical" evidence="8">
    <location>
        <begin position="132"/>
        <end position="153"/>
    </location>
</feature>
<evidence type="ECO:0000256" key="6">
    <source>
        <dbReference type="ARBA" id="ARBA00023136"/>
    </source>
</evidence>
<proteinExistence type="inferred from homology"/>
<gene>
    <name evidence="11" type="primary">LOC117653132</name>
</gene>
<dbReference type="SUPFAM" id="SSF103473">
    <property type="entry name" value="MFS general substrate transporter"/>
    <property type="match status" value="1"/>
</dbReference>
<dbReference type="OrthoDB" id="4142200at2759"/>
<dbReference type="InterPro" id="IPR020846">
    <property type="entry name" value="MFS_dom"/>
</dbReference>
<dbReference type="InterPro" id="IPR005829">
    <property type="entry name" value="Sugar_transporter_CS"/>
</dbReference>
<feature type="transmembrane region" description="Helical" evidence="8">
    <location>
        <begin position="470"/>
        <end position="488"/>
    </location>
</feature>
<evidence type="ECO:0000256" key="4">
    <source>
        <dbReference type="ARBA" id="ARBA00022692"/>
    </source>
</evidence>
<keyword evidence="4 8" id="KW-0812">Transmembrane</keyword>
<feature type="transmembrane region" description="Helical" evidence="8">
    <location>
        <begin position="444"/>
        <end position="464"/>
    </location>
</feature>
<comment type="subcellular location">
    <subcellularLocation>
        <location evidence="1">Membrane</location>
        <topology evidence="1">Multi-pass membrane protein</topology>
    </subcellularLocation>
</comment>
<feature type="transmembrane region" description="Helical" evidence="8">
    <location>
        <begin position="398"/>
        <end position="423"/>
    </location>
</feature>
<dbReference type="InParanoid" id="A0A6P9AAC3"/>
<organism evidence="11">
    <name type="scientific">Thrips palmi</name>
    <name type="common">Melon thrips</name>
    <dbReference type="NCBI Taxonomy" id="161013"/>
    <lineage>
        <taxon>Eukaryota</taxon>
        <taxon>Metazoa</taxon>
        <taxon>Ecdysozoa</taxon>
        <taxon>Arthropoda</taxon>
        <taxon>Hexapoda</taxon>
        <taxon>Insecta</taxon>
        <taxon>Pterygota</taxon>
        <taxon>Neoptera</taxon>
        <taxon>Paraneoptera</taxon>
        <taxon>Thysanoptera</taxon>
        <taxon>Terebrantia</taxon>
        <taxon>Thripoidea</taxon>
        <taxon>Thripidae</taxon>
        <taxon>Thrips</taxon>
    </lineage>
</organism>
<dbReference type="PROSITE" id="PS00217">
    <property type="entry name" value="SUGAR_TRANSPORT_2"/>
    <property type="match status" value="1"/>
</dbReference>
<dbReference type="InterPro" id="IPR003663">
    <property type="entry name" value="Sugar/inositol_transpt"/>
</dbReference>
<accession>A0A6P9AAC3</accession>
<evidence type="ECO:0000259" key="9">
    <source>
        <dbReference type="PROSITE" id="PS50850"/>
    </source>
</evidence>
<dbReference type="PANTHER" id="PTHR48020">
    <property type="entry name" value="PROTON MYO-INOSITOL COTRANSPORTER"/>
    <property type="match status" value="1"/>
</dbReference>
<dbReference type="NCBIfam" id="TIGR00879">
    <property type="entry name" value="SP"/>
    <property type="match status" value="1"/>
</dbReference>
<keyword evidence="10" id="KW-1185">Reference proteome</keyword>
<dbReference type="Gene3D" id="1.20.1250.20">
    <property type="entry name" value="MFS general substrate transporter like domains"/>
    <property type="match status" value="2"/>
</dbReference>
<feature type="transmembrane region" description="Helical" evidence="8">
    <location>
        <begin position="103"/>
        <end position="126"/>
    </location>
</feature>
<evidence type="ECO:0000256" key="1">
    <source>
        <dbReference type="ARBA" id="ARBA00004141"/>
    </source>
</evidence>
<feature type="transmembrane region" description="Helical" evidence="8">
    <location>
        <begin position="68"/>
        <end position="91"/>
    </location>
</feature>
<feature type="transmembrane region" description="Helical" evidence="8">
    <location>
        <begin position="265"/>
        <end position="289"/>
    </location>
</feature>
<feature type="domain" description="Major facilitator superfamily (MFS) profile" evidence="9">
    <location>
        <begin position="1"/>
        <end position="492"/>
    </location>
</feature>
<evidence type="ECO:0000313" key="11">
    <source>
        <dbReference type="RefSeq" id="XP_034254430.1"/>
    </source>
</evidence>
<dbReference type="Pfam" id="PF00083">
    <property type="entry name" value="Sugar_tr"/>
    <property type="match status" value="2"/>
</dbReference>
<feature type="transmembrane region" description="Helical" evidence="8">
    <location>
        <begin position="17"/>
        <end position="37"/>
    </location>
</feature>
<dbReference type="InterPro" id="IPR005828">
    <property type="entry name" value="MFS_sugar_transport-like"/>
</dbReference>
<dbReference type="PRINTS" id="PR00171">
    <property type="entry name" value="SUGRTRNSPORT"/>
</dbReference>
<dbReference type="PROSITE" id="PS00216">
    <property type="entry name" value="SUGAR_TRANSPORT_1"/>
    <property type="match status" value="1"/>
</dbReference>
<dbReference type="InterPro" id="IPR036259">
    <property type="entry name" value="MFS_trans_sf"/>
</dbReference>
<feature type="transmembrane region" description="Helical" evidence="8">
    <location>
        <begin position="296"/>
        <end position="319"/>
    </location>
</feature>
<feature type="transmembrane region" description="Helical" evidence="8">
    <location>
        <begin position="44"/>
        <end position="62"/>
    </location>
</feature>
<evidence type="ECO:0000256" key="2">
    <source>
        <dbReference type="ARBA" id="ARBA00010992"/>
    </source>
</evidence>
<reference evidence="11" key="1">
    <citation type="submission" date="2025-08" db="UniProtKB">
        <authorList>
            <consortium name="RefSeq"/>
        </authorList>
    </citation>
    <scope>IDENTIFICATION</scope>
    <source>
        <tissue evidence="11">Total insect</tissue>
    </source>
</reference>
<evidence type="ECO:0000256" key="5">
    <source>
        <dbReference type="ARBA" id="ARBA00022989"/>
    </source>
</evidence>
<dbReference type="PANTHER" id="PTHR48020:SF12">
    <property type="entry name" value="PROTON MYO-INOSITOL COTRANSPORTER"/>
    <property type="match status" value="1"/>
</dbReference>
<dbReference type="GeneID" id="117653132"/>
<dbReference type="Proteomes" id="UP000515158">
    <property type="component" value="Unplaced"/>
</dbReference>
<dbReference type="AlphaFoldDB" id="A0A6P9AAC3"/>
<protein>
    <submittedName>
        <fullName evidence="11">Proton myo-inositol cotransporter-like</fullName>
    </submittedName>
</protein>
<keyword evidence="5 8" id="KW-1133">Transmembrane helix</keyword>
<dbReference type="PROSITE" id="PS50850">
    <property type="entry name" value="MFS"/>
    <property type="match status" value="1"/>
</dbReference>
<dbReference type="GO" id="GO:0005366">
    <property type="term" value="F:myo-inositol:proton symporter activity"/>
    <property type="evidence" value="ECO:0007669"/>
    <property type="project" value="TreeGrafter"/>
</dbReference>
<dbReference type="InterPro" id="IPR050814">
    <property type="entry name" value="Myo-inositol_Transporter"/>
</dbReference>
<keyword evidence="6 8" id="KW-0472">Membrane</keyword>
<feature type="transmembrane region" description="Helical" evidence="8">
    <location>
        <begin position="230"/>
        <end position="253"/>
    </location>
</feature>
<keyword evidence="3 7" id="KW-0813">Transport</keyword>
<evidence type="ECO:0000256" key="3">
    <source>
        <dbReference type="ARBA" id="ARBA00022448"/>
    </source>
</evidence>
<evidence type="ECO:0000256" key="7">
    <source>
        <dbReference type="RuleBase" id="RU003346"/>
    </source>
</evidence>
<name>A0A6P9AAC3_THRPL</name>
<dbReference type="KEGG" id="tpal:117653132"/>
<dbReference type="GO" id="GO:0016324">
    <property type="term" value="C:apical plasma membrane"/>
    <property type="evidence" value="ECO:0007669"/>
    <property type="project" value="TreeGrafter"/>
</dbReference>
<dbReference type="RefSeq" id="XP_034254430.1">
    <property type="nucleotide sequence ID" value="XM_034398539.1"/>
</dbReference>
<sequence length="532" mass="56367">MLLIRPEMQLENAWHEYIVSGTVLAAWVFSYVGGYAVDRFGRRRSIVVAALVFTTGSLGMAFSPNKELLLVGRIVVGMGVGLASMSTPVYLAETSAPAVRGKAVTTFNVGVTFGQFVASLVCGLFSSVEGGWRWMLGLAGLPSAGLLVGALVLPESPRWLVMQGRVDEAEAVLLVLRGGASSADKHAGVLRELQEIKDSSEEGGKAGGKVPEGQSVVLRVLRTPSARRPLIIGCMLASVQQLAGVNTVMYYSASIIQMAGIGDSAAAIWLSVVVALANFTFAVVGVFLIERCGRRPLLLGSLMGVVVALCLLATGFLAMDITSPKIHKHDLLDDDPCVVATRCSECVSSSLGCGFCFATDGNMSVQSSCHKLGSGNVPMADVCHTDDVSWAVGWCPSAYSWIAITALVLYLVMFSPGLGPVPWTVNSEIHPLWARGVSSSMSTSCHWAFNLLVSLTFLTLVENLTAKGTFLVYAILGVIGAVLIWALLPETRGVRLEDMEAVFRTPAARPARGLDLVGEGGLHQVAPRVAPR</sequence>
<evidence type="ECO:0000256" key="8">
    <source>
        <dbReference type="SAM" id="Phobius"/>
    </source>
</evidence>
<evidence type="ECO:0000313" key="10">
    <source>
        <dbReference type="Proteomes" id="UP000515158"/>
    </source>
</evidence>
<comment type="similarity">
    <text evidence="2 7">Belongs to the major facilitator superfamily. Sugar transporter (TC 2.A.1.1) family.</text>
</comment>